<dbReference type="EMBL" id="JAVRFI010000005">
    <property type="protein sequence ID" value="MDT0449481.1"/>
    <property type="molecule type" value="Genomic_DNA"/>
</dbReference>
<keyword evidence="2" id="KW-0560">Oxidoreductase</keyword>
<dbReference type="InterPro" id="IPR001128">
    <property type="entry name" value="Cyt_P450"/>
</dbReference>
<dbReference type="Gene3D" id="1.10.630.10">
    <property type="entry name" value="Cytochrome P450"/>
    <property type="match status" value="1"/>
</dbReference>
<dbReference type="RefSeq" id="WP_311609831.1">
    <property type="nucleotide sequence ID" value="NZ_JAVRFI010000005.1"/>
</dbReference>
<dbReference type="SUPFAM" id="SSF48264">
    <property type="entry name" value="Cytochrome P450"/>
    <property type="match status" value="1"/>
</dbReference>
<feature type="region of interest" description="Disordered" evidence="3">
    <location>
        <begin position="1"/>
        <end position="22"/>
    </location>
</feature>
<sequence length="405" mass="43173">MEELRELTEGAGTAAPSEQESLTMSGTFDHHRIGPLPSFLAAPSGEAVKRVRMPTGDHMWLVTDYAVGRAALADTRLSRAAATHPDAPKWGSVDLSPNSIMSLDGADHARLRRVAGAAFTSARVTAQAAVIEEAAGALLDQLQVAGPGADLVSGYTSPLPMVALSSLLGVPVADRPVFDAAVTALFDMTPRGVRRRGRHVLTLIKYMSSLIERKRDVPGQDLLSALVQVEQSGEISRTELINLGLALLMAGYETTAHQLSLAILELLTDGAPGGKSMEALVEELLRKTPSTPISFPRVANEDLVLGGATVRQGEAVIVSLLHCNHDTEVFRTSGVSSNARRPAHLTFGHGAHRCLGAPLVLLQMKIALTLLWQRFPGLRLAPGDGALVWREGLATRGVSRLVVEW</sequence>
<evidence type="ECO:0000256" key="1">
    <source>
        <dbReference type="ARBA" id="ARBA00010617"/>
    </source>
</evidence>
<reference evidence="4" key="1">
    <citation type="submission" date="2024-05" db="EMBL/GenBank/DDBJ databases">
        <title>30 novel species of actinomycetes from the DSMZ collection.</title>
        <authorList>
            <person name="Nouioui I."/>
        </authorList>
    </citation>
    <scope>NUCLEOTIDE SEQUENCE</scope>
    <source>
        <strain evidence="4">DSM 40473</strain>
    </source>
</reference>
<keyword evidence="5" id="KW-1185">Reference proteome</keyword>
<dbReference type="InterPro" id="IPR036396">
    <property type="entry name" value="Cyt_P450_sf"/>
</dbReference>
<evidence type="ECO:0000256" key="2">
    <source>
        <dbReference type="RuleBase" id="RU000461"/>
    </source>
</evidence>
<dbReference type="PROSITE" id="PS00086">
    <property type="entry name" value="CYTOCHROME_P450"/>
    <property type="match status" value="1"/>
</dbReference>
<evidence type="ECO:0000256" key="3">
    <source>
        <dbReference type="SAM" id="MobiDB-lite"/>
    </source>
</evidence>
<dbReference type="InterPro" id="IPR002397">
    <property type="entry name" value="Cyt_P450_B"/>
</dbReference>
<dbReference type="PRINTS" id="PR00385">
    <property type="entry name" value="P450"/>
</dbReference>
<accession>A0ABU2SKI1</accession>
<dbReference type="InterPro" id="IPR017972">
    <property type="entry name" value="Cyt_P450_CS"/>
</dbReference>
<comment type="similarity">
    <text evidence="1 2">Belongs to the cytochrome P450 family.</text>
</comment>
<name>A0ABU2SKI1_9ACTN</name>
<proteinExistence type="inferred from homology"/>
<dbReference type="PRINTS" id="PR00359">
    <property type="entry name" value="BP450"/>
</dbReference>
<gene>
    <name evidence="4" type="ORF">RM609_10390</name>
</gene>
<protein>
    <submittedName>
        <fullName evidence="4">Cytochrome P450</fullName>
    </submittedName>
</protein>
<dbReference type="PANTHER" id="PTHR46696">
    <property type="entry name" value="P450, PUTATIVE (EUROFUNG)-RELATED"/>
    <property type="match status" value="1"/>
</dbReference>
<dbReference type="Pfam" id="PF00067">
    <property type="entry name" value="p450"/>
    <property type="match status" value="1"/>
</dbReference>
<dbReference type="Proteomes" id="UP001180531">
    <property type="component" value="Unassembled WGS sequence"/>
</dbReference>
<keyword evidence="2" id="KW-0503">Monooxygenase</keyword>
<keyword evidence="2" id="KW-0479">Metal-binding</keyword>
<evidence type="ECO:0000313" key="4">
    <source>
        <dbReference type="EMBL" id="MDT0449481.1"/>
    </source>
</evidence>
<comment type="caution">
    <text evidence="4">The sequence shown here is derived from an EMBL/GenBank/DDBJ whole genome shotgun (WGS) entry which is preliminary data.</text>
</comment>
<keyword evidence="2" id="KW-0349">Heme</keyword>
<evidence type="ECO:0000313" key="5">
    <source>
        <dbReference type="Proteomes" id="UP001180531"/>
    </source>
</evidence>
<organism evidence="4 5">
    <name type="scientific">Streptomyces hesseae</name>
    <dbReference type="NCBI Taxonomy" id="3075519"/>
    <lineage>
        <taxon>Bacteria</taxon>
        <taxon>Bacillati</taxon>
        <taxon>Actinomycetota</taxon>
        <taxon>Actinomycetes</taxon>
        <taxon>Kitasatosporales</taxon>
        <taxon>Streptomycetaceae</taxon>
        <taxon>Streptomyces</taxon>
    </lineage>
</organism>
<dbReference type="PANTHER" id="PTHR46696:SF1">
    <property type="entry name" value="CYTOCHROME P450 YJIB-RELATED"/>
    <property type="match status" value="1"/>
</dbReference>
<keyword evidence="2" id="KW-0408">Iron</keyword>